<gene>
    <name evidence="1" type="ORF">ALC60_04073</name>
</gene>
<proteinExistence type="predicted"/>
<organism evidence="1 2">
    <name type="scientific">Mycetomoellerius zeteki</name>
    <dbReference type="NCBI Taxonomy" id="64791"/>
    <lineage>
        <taxon>Eukaryota</taxon>
        <taxon>Metazoa</taxon>
        <taxon>Ecdysozoa</taxon>
        <taxon>Arthropoda</taxon>
        <taxon>Hexapoda</taxon>
        <taxon>Insecta</taxon>
        <taxon>Pterygota</taxon>
        <taxon>Neoptera</taxon>
        <taxon>Endopterygota</taxon>
        <taxon>Hymenoptera</taxon>
        <taxon>Apocrita</taxon>
        <taxon>Aculeata</taxon>
        <taxon>Formicoidea</taxon>
        <taxon>Formicidae</taxon>
        <taxon>Myrmicinae</taxon>
        <taxon>Mycetomoellerius</taxon>
    </lineage>
</organism>
<protein>
    <submittedName>
        <fullName evidence="1">Uncharacterized protein</fullName>
    </submittedName>
</protein>
<dbReference type="Proteomes" id="UP000075809">
    <property type="component" value="Unassembled WGS sequence"/>
</dbReference>
<reference evidence="1 2" key="1">
    <citation type="submission" date="2015-09" db="EMBL/GenBank/DDBJ databases">
        <title>Trachymyrmex zeteki WGS genome.</title>
        <authorList>
            <person name="Nygaard S."/>
            <person name="Hu H."/>
            <person name="Boomsma J."/>
            <person name="Zhang G."/>
        </authorList>
    </citation>
    <scope>NUCLEOTIDE SEQUENCE [LARGE SCALE GENOMIC DNA]</scope>
    <source>
        <strain evidence="1">Tzet28-1</strain>
        <tissue evidence="1">Whole body</tissue>
    </source>
</reference>
<accession>A0A151X9S3</accession>
<dbReference type="AlphaFoldDB" id="A0A151X9S3"/>
<keyword evidence="2" id="KW-1185">Reference proteome</keyword>
<evidence type="ECO:0000313" key="2">
    <source>
        <dbReference type="Proteomes" id="UP000075809"/>
    </source>
</evidence>
<name>A0A151X9S3_9HYME</name>
<dbReference type="EMBL" id="KQ982373">
    <property type="protein sequence ID" value="KYQ57084.1"/>
    <property type="molecule type" value="Genomic_DNA"/>
</dbReference>
<evidence type="ECO:0000313" key="1">
    <source>
        <dbReference type="EMBL" id="KYQ57084.1"/>
    </source>
</evidence>
<sequence length="264" mass="29888">MASKKKYVEKLPMASLTEPVRKSVLDVIQYNLRAIGYAWEDIIYKHYELMYALDDDECKFGKAIPLPSYHHVHQVGGLICGWCHVYMIPPTLIGTLEAHTLDDILKQVSNCLIKVYTLCEYIANAVHEKIYKAKNFLHFIPSIDAQDVLRNLGDKAAWYLPESTVLEFLLNVNSPVLKTVEEYLQMYSDASPSAFWDDNNVWPPPCDIMPRDAFDGRKVPDHRGVGCCFLTGLRMKVPLISPTILHGLSDDGEIKTMIANPSIS</sequence>